<organism evidence="2">
    <name type="scientific">Streptomyces iranensis</name>
    <dbReference type="NCBI Taxonomy" id="576784"/>
    <lineage>
        <taxon>Bacteria</taxon>
        <taxon>Bacillati</taxon>
        <taxon>Actinomycetota</taxon>
        <taxon>Actinomycetes</taxon>
        <taxon>Kitasatosporales</taxon>
        <taxon>Streptomycetaceae</taxon>
        <taxon>Streptomyces</taxon>
        <taxon>Streptomyces violaceusniger group</taxon>
    </lineage>
</organism>
<dbReference type="RefSeq" id="WP_044579636.1">
    <property type="nucleotide sequence ID" value="NZ_BAABDR010000079.1"/>
</dbReference>
<keyword evidence="4" id="KW-1185">Reference proteome</keyword>
<reference evidence="2" key="1">
    <citation type="submission" date="2014-05" db="EMBL/GenBank/DDBJ databases">
        <authorList>
            <person name="Horn Fabian"/>
        </authorList>
    </citation>
    <scope>NUCLEOTIDE SEQUENCE</scope>
</reference>
<dbReference type="Gene3D" id="3.30.70.100">
    <property type="match status" value="1"/>
</dbReference>
<dbReference type="SUPFAM" id="SSF54909">
    <property type="entry name" value="Dimeric alpha+beta barrel"/>
    <property type="match status" value="1"/>
</dbReference>
<feature type="domain" description="NIPSNAP" evidence="1">
    <location>
        <begin position="3"/>
        <end position="100"/>
    </location>
</feature>
<evidence type="ECO:0000313" key="3">
    <source>
        <dbReference type="EMBL" id="MBP2060367.1"/>
    </source>
</evidence>
<proteinExistence type="predicted"/>
<dbReference type="AlphaFoldDB" id="A0A061A3H8"/>
<gene>
    <name evidence="3" type="ORF">J2Z30_001369</name>
    <name evidence="2" type="ORF">SIRAN8918</name>
</gene>
<dbReference type="InterPro" id="IPR012577">
    <property type="entry name" value="NIPSNAP"/>
</dbReference>
<dbReference type="Proteomes" id="UP000756710">
    <property type="component" value="Unassembled WGS sequence"/>
</dbReference>
<dbReference type="HOGENOM" id="CLU_176346_0_0_11"/>
<protein>
    <submittedName>
        <fullName evidence="2">NIPSNAP family containing protein</fullName>
    </submittedName>
</protein>
<accession>A0A061A3H8</accession>
<dbReference type="InterPro" id="IPR011008">
    <property type="entry name" value="Dimeric_a/b-barrel"/>
</dbReference>
<dbReference type="EMBL" id="JAGGLR010000003">
    <property type="protein sequence ID" value="MBP2060367.1"/>
    <property type="molecule type" value="Genomic_DNA"/>
</dbReference>
<name>A0A061A3H8_9ACTN</name>
<evidence type="ECO:0000313" key="4">
    <source>
        <dbReference type="Proteomes" id="UP000756710"/>
    </source>
</evidence>
<evidence type="ECO:0000313" key="2">
    <source>
        <dbReference type="EMBL" id="CDR16179.1"/>
    </source>
</evidence>
<evidence type="ECO:0000259" key="1">
    <source>
        <dbReference type="Pfam" id="PF07978"/>
    </source>
</evidence>
<sequence length="106" mass="12733">MFYEIRRYQTRPGRREEWVGFMEEVVIPFQTSRGMDVIASFVDEEDPDGYVWLRRFADEAERVRLYEAVYQSERWQQEIGPRVDELLFREKIQVTRAVPTPASGLR</sequence>
<dbReference type="Pfam" id="PF07978">
    <property type="entry name" value="NIPSNAP"/>
    <property type="match status" value="1"/>
</dbReference>
<reference evidence="3 4" key="2">
    <citation type="submission" date="2021-03" db="EMBL/GenBank/DDBJ databases">
        <title>Genomic Encyclopedia of Type Strains, Phase IV (KMG-IV): sequencing the most valuable type-strain genomes for metagenomic binning, comparative biology and taxonomic classification.</title>
        <authorList>
            <person name="Goeker M."/>
        </authorList>
    </citation>
    <scope>NUCLEOTIDE SEQUENCE [LARGE SCALE GENOMIC DNA]</scope>
    <source>
        <strain evidence="3 4">DSM 41954</strain>
    </source>
</reference>
<dbReference type="EMBL" id="LK022848">
    <property type="protein sequence ID" value="CDR16179.1"/>
    <property type="molecule type" value="Genomic_DNA"/>
</dbReference>